<evidence type="ECO:0000313" key="2">
    <source>
        <dbReference type="Proteomes" id="UP000076623"/>
    </source>
</evidence>
<dbReference type="InterPro" id="IPR010461">
    <property type="entry name" value="ComK"/>
</dbReference>
<dbReference type="Pfam" id="PF06338">
    <property type="entry name" value="ComK"/>
    <property type="match status" value="1"/>
</dbReference>
<dbReference type="AlphaFoldDB" id="A0A160IMQ0"/>
<dbReference type="EMBL" id="CP015378">
    <property type="protein sequence ID" value="ANC77277.1"/>
    <property type="molecule type" value="Genomic_DNA"/>
</dbReference>
<evidence type="ECO:0000313" key="1">
    <source>
        <dbReference type="EMBL" id="ANC77277.1"/>
    </source>
</evidence>
<proteinExistence type="predicted"/>
<dbReference type="OrthoDB" id="2417337at2"/>
<name>A0A160IMQ0_9BACL</name>
<reference evidence="1 2" key="1">
    <citation type="submission" date="2016-04" db="EMBL/GenBank/DDBJ databases">
        <title>Complete genome sequence of Fictibacillus phosphorivorans G25-29, a strain toxic to nematodes.</title>
        <authorList>
            <person name="Zheng Z."/>
        </authorList>
    </citation>
    <scope>NUCLEOTIDE SEQUENCE [LARGE SCALE GENOMIC DNA]</scope>
    <source>
        <strain evidence="1 2">G25-29</strain>
    </source>
</reference>
<sequence length="180" mass="21108">MKRRIVHEKVEKYLITNKTIAIHPFINQWGRVCAEIYEEDAVILVEKKPFRIIKDSCPYYGSTYDGKKDATQILLGRMCFPPIMIDTKLDIFFFPTKSPRKDSCIWLSQPHIDDIESIDRKKVRVIFSNGMDLPIESTSRALKGKLHRAAHYRSVLINRINRDLEKDKEISLKNNDWILT</sequence>
<dbReference type="RefSeq" id="WP_066394658.1">
    <property type="nucleotide sequence ID" value="NZ_CP015378.1"/>
</dbReference>
<accession>A0A160IMQ0</accession>
<dbReference type="GO" id="GO:0030420">
    <property type="term" value="P:establishment of competence for transformation"/>
    <property type="evidence" value="ECO:0007669"/>
    <property type="project" value="InterPro"/>
</dbReference>
<dbReference type="Proteomes" id="UP000076623">
    <property type="component" value="Chromosome"/>
</dbReference>
<keyword evidence="2" id="KW-1185">Reference proteome</keyword>
<dbReference type="STRING" id="1221500.ABE65_010870"/>
<dbReference type="KEGG" id="fpn:ABE65_010870"/>
<protein>
    <submittedName>
        <fullName evidence="1">Uncharacterized protein</fullName>
    </submittedName>
</protein>
<organism evidence="1 2">
    <name type="scientific">Fictibacillus phosphorivorans</name>
    <dbReference type="NCBI Taxonomy" id="1221500"/>
    <lineage>
        <taxon>Bacteria</taxon>
        <taxon>Bacillati</taxon>
        <taxon>Bacillota</taxon>
        <taxon>Bacilli</taxon>
        <taxon>Bacillales</taxon>
        <taxon>Fictibacillaceae</taxon>
        <taxon>Fictibacillus</taxon>
    </lineage>
</organism>
<gene>
    <name evidence="1" type="ORF">ABE65_010870</name>
</gene>